<dbReference type="InterPro" id="IPR001977">
    <property type="entry name" value="Depp_CoAkinase"/>
</dbReference>
<evidence type="ECO:0000256" key="2">
    <source>
        <dbReference type="ARBA" id="ARBA00022840"/>
    </source>
</evidence>
<proteinExistence type="predicted"/>
<dbReference type="PANTHER" id="PTHR10695:SF46">
    <property type="entry name" value="BIFUNCTIONAL COENZYME A SYNTHASE-RELATED"/>
    <property type="match status" value="1"/>
</dbReference>
<name>A0A381Q6F0_9ZZZZ</name>
<sequence length="140" mass="16163">MIGVDGRLDRKALRQLVFDKPAERRWLEKLTHPLINEWTLRQLHSVRSKYAMVVNPLLRARGGYVNRILVVDVPVEVQIKRTMERDMVARKEAQAIVNSQLDRTDRLALADDVIANEGSLIMLDPKVRTLHKRYVDIANA</sequence>
<dbReference type="NCBIfam" id="TIGR00152">
    <property type="entry name" value="dephospho-CoA kinase"/>
    <property type="match status" value="1"/>
</dbReference>
<dbReference type="InterPro" id="IPR027417">
    <property type="entry name" value="P-loop_NTPase"/>
</dbReference>
<dbReference type="CDD" id="cd02022">
    <property type="entry name" value="DPCK"/>
    <property type="match status" value="1"/>
</dbReference>
<dbReference type="GO" id="GO:0004140">
    <property type="term" value="F:dephospho-CoA kinase activity"/>
    <property type="evidence" value="ECO:0007669"/>
    <property type="project" value="InterPro"/>
</dbReference>
<dbReference type="GO" id="GO:0015937">
    <property type="term" value="P:coenzyme A biosynthetic process"/>
    <property type="evidence" value="ECO:0007669"/>
    <property type="project" value="InterPro"/>
</dbReference>
<dbReference type="PROSITE" id="PS51219">
    <property type="entry name" value="DPCK"/>
    <property type="match status" value="1"/>
</dbReference>
<accession>A0A381Q6F0</accession>
<protein>
    <recommendedName>
        <fullName evidence="4">Dephospho-CoA kinase</fullName>
    </recommendedName>
</protein>
<dbReference type="SUPFAM" id="SSF52540">
    <property type="entry name" value="P-loop containing nucleoside triphosphate hydrolases"/>
    <property type="match status" value="1"/>
</dbReference>
<dbReference type="AlphaFoldDB" id="A0A381Q6F0"/>
<evidence type="ECO:0008006" key="4">
    <source>
        <dbReference type="Google" id="ProtNLM"/>
    </source>
</evidence>
<keyword evidence="2" id="KW-0067">ATP-binding</keyword>
<organism evidence="3">
    <name type="scientific">marine metagenome</name>
    <dbReference type="NCBI Taxonomy" id="408172"/>
    <lineage>
        <taxon>unclassified sequences</taxon>
        <taxon>metagenomes</taxon>
        <taxon>ecological metagenomes</taxon>
    </lineage>
</organism>
<dbReference type="PANTHER" id="PTHR10695">
    <property type="entry name" value="DEPHOSPHO-COA KINASE-RELATED"/>
    <property type="match status" value="1"/>
</dbReference>
<dbReference type="GO" id="GO:0005524">
    <property type="term" value="F:ATP binding"/>
    <property type="evidence" value="ECO:0007669"/>
    <property type="project" value="UniProtKB-KW"/>
</dbReference>
<evidence type="ECO:0000256" key="1">
    <source>
        <dbReference type="ARBA" id="ARBA00022741"/>
    </source>
</evidence>
<reference evidence="3" key="1">
    <citation type="submission" date="2018-05" db="EMBL/GenBank/DDBJ databases">
        <authorList>
            <person name="Lanie J.A."/>
            <person name="Ng W.-L."/>
            <person name="Kazmierczak K.M."/>
            <person name="Andrzejewski T.M."/>
            <person name="Davidsen T.M."/>
            <person name="Wayne K.J."/>
            <person name="Tettelin H."/>
            <person name="Glass J.I."/>
            <person name="Rusch D."/>
            <person name="Podicherti R."/>
            <person name="Tsui H.-C.T."/>
            <person name="Winkler M.E."/>
        </authorList>
    </citation>
    <scope>NUCLEOTIDE SEQUENCE</scope>
</reference>
<dbReference type="Gene3D" id="3.40.50.300">
    <property type="entry name" value="P-loop containing nucleotide triphosphate hydrolases"/>
    <property type="match status" value="1"/>
</dbReference>
<evidence type="ECO:0000313" key="3">
    <source>
        <dbReference type="EMBL" id="SUZ74620.1"/>
    </source>
</evidence>
<dbReference type="Pfam" id="PF01121">
    <property type="entry name" value="CoaE"/>
    <property type="match status" value="1"/>
</dbReference>
<keyword evidence="1" id="KW-0547">Nucleotide-binding</keyword>
<dbReference type="EMBL" id="UINC01001216">
    <property type="protein sequence ID" value="SUZ74620.1"/>
    <property type="molecule type" value="Genomic_DNA"/>
</dbReference>
<gene>
    <name evidence="3" type="ORF">METZ01_LOCUS27474</name>
</gene>